<proteinExistence type="predicted"/>
<accession>A0A2T3BAU4</accession>
<protein>
    <submittedName>
        <fullName evidence="1">Uncharacterized protein</fullName>
    </submittedName>
</protein>
<gene>
    <name evidence="1" type="ORF">M430DRAFT_202357</name>
</gene>
<dbReference type="Proteomes" id="UP000241818">
    <property type="component" value="Unassembled WGS sequence"/>
</dbReference>
<dbReference type="EMBL" id="KZ679007">
    <property type="protein sequence ID" value="PSS25453.1"/>
    <property type="molecule type" value="Genomic_DNA"/>
</dbReference>
<evidence type="ECO:0000313" key="1">
    <source>
        <dbReference type="EMBL" id="PSS25453.1"/>
    </source>
</evidence>
<sequence>MSTGLAPAPCLLMVNGRALGGRAAVVALDLIPSTEHLWLSLLRGKCWMAMLSSIVHVCTEQLLGIIRPHFRLSAVSPLLSSPLLSSRLLVFITRNSTLGIVIRTQ</sequence>
<organism evidence="1 2">
    <name type="scientific">Amorphotheca resinae ATCC 22711</name>
    <dbReference type="NCBI Taxonomy" id="857342"/>
    <lineage>
        <taxon>Eukaryota</taxon>
        <taxon>Fungi</taxon>
        <taxon>Dikarya</taxon>
        <taxon>Ascomycota</taxon>
        <taxon>Pezizomycotina</taxon>
        <taxon>Leotiomycetes</taxon>
        <taxon>Helotiales</taxon>
        <taxon>Amorphothecaceae</taxon>
        <taxon>Amorphotheca</taxon>
    </lineage>
</organism>
<dbReference type="RefSeq" id="XP_024724052.1">
    <property type="nucleotide sequence ID" value="XM_024864255.1"/>
</dbReference>
<evidence type="ECO:0000313" key="2">
    <source>
        <dbReference type="Proteomes" id="UP000241818"/>
    </source>
</evidence>
<name>A0A2T3BAU4_AMORE</name>
<keyword evidence="2" id="KW-1185">Reference proteome</keyword>
<dbReference type="GeneID" id="36572336"/>
<dbReference type="InParanoid" id="A0A2T3BAU4"/>
<dbReference type="AlphaFoldDB" id="A0A2T3BAU4"/>
<reference evidence="1 2" key="1">
    <citation type="journal article" date="2018" name="New Phytol.">
        <title>Comparative genomics and transcriptomics depict ericoid mycorrhizal fungi as versatile saprotrophs and plant mutualists.</title>
        <authorList>
            <person name="Martino E."/>
            <person name="Morin E."/>
            <person name="Grelet G.A."/>
            <person name="Kuo A."/>
            <person name="Kohler A."/>
            <person name="Daghino S."/>
            <person name="Barry K.W."/>
            <person name="Cichocki N."/>
            <person name="Clum A."/>
            <person name="Dockter R.B."/>
            <person name="Hainaut M."/>
            <person name="Kuo R.C."/>
            <person name="LaButti K."/>
            <person name="Lindahl B.D."/>
            <person name="Lindquist E.A."/>
            <person name="Lipzen A."/>
            <person name="Khouja H.R."/>
            <person name="Magnuson J."/>
            <person name="Murat C."/>
            <person name="Ohm R.A."/>
            <person name="Singer S.W."/>
            <person name="Spatafora J.W."/>
            <person name="Wang M."/>
            <person name="Veneault-Fourrey C."/>
            <person name="Henrissat B."/>
            <person name="Grigoriev I.V."/>
            <person name="Martin F.M."/>
            <person name="Perotto S."/>
        </authorList>
    </citation>
    <scope>NUCLEOTIDE SEQUENCE [LARGE SCALE GENOMIC DNA]</scope>
    <source>
        <strain evidence="1 2">ATCC 22711</strain>
    </source>
</reference>